<protein>
    <submittedName>
        <fullName evidence="1">Uncharacterized protein</fullName>
    </submittedName>
</protein>
<reference evidence="1" key="2">
    <citation type="submission" date="2021-02" db="EMBL/GenBank/DDBJ databases">
        <authorList>
            <person name="Kimball J.A."/>
            <person name="Haas M.W."/>
            <person name="Macchietto M."/>
            <person name="Kono T."/>
            <person name="Duquette J."/>
            <person name="Shao M."/>
        </authorList>
    </citation>
    <scope>NUCLEOTIDE SEQUENCE</scope>
    <source>
        <tissue evidence="1">Fresh leaf tissue</tissue>
    </source>
</reference>
<dbReference type="OrthoDB" id="1862401at2759"/>
<comment type="caution">
    <text evidence="1">The sequence shown here is derived from an EMBL/GenBank/DDBJ whole genome shotgun (WGS) entry which is preliminary data.</text>
</comment>
<sequence length="148" mass="16404">MEILEVEKKAEEVRSIPLVEEQHGLVGSQEKAAESPSPCLASTTVTSTSASTLVAVTGCWHHNLKCSPTELSDDIFIAMSLNHGLSNGYTLWHMFNTWSEIDHIDGDKESRGLSMPLPMLKIWVVDGFLVSIPRPFAKFEDTQLLLVH</sequence>
<evidence type="ECO:0000313" key="2">
    <source>
        <dbReference type="Proteomes" id="UP000729402"/>
    </source>
</evidence>
<reference evidence="1" key="1">
    <citation type="journal article" date="2021" name="bioRxiv">
        <title>Whole Genome Assembly and Annotation of Northern Wild Rice, Zizania palustris L., Supports a Whole Genome Duplication in the Zizania Genus.</title>
        <authorList>
            <person name="Haas M."/>
            <person name="Kono T."/>
            <person name="Macchietto M."/>
            <person name="Millas R."/>
            <person name="McGilp L."/>
            <person name="Shao M."/>
            <person name="Duquette J."/>
            <person name="Hirsch C.N."/>
            <person name="Kimball J."/>
        </authorList>
    </citation>
    <scope>NUCLEOTIDE SEQUENCE</scope>
    <source>
        <tissue evidence="1">Fresh leaf tissue</tissue>
    </source>
</reference>
<gene>
    <name evidence="1" type="ORF">GUJ93_ZPchr0004g40417</name>
</gene>
<evidence type="ECO:0000313" key="1">
    <source>
        <dbReference type="EMBL" id="KAG8065888.1"/>
    </source>
</evidence>
<name>A0A8J5SNE8_ZIZPA</name>
<dbReference type="AlphaFoldDB" id="A0A8J5SNE8"/>
<organism evidence="1 2">
    <name type="scientific">Zizania palustris</name>
    <name type="common">Northern wild rice</name>
    <dbReference type="NCBI Taxonomy" id="103762"/>
    <lineage>
        <taxon>Eukaryota</taxon>
        <taxon>Viridiplantae</taxon>
        <taxon>Streptophyta</taxon>
        <taxon>Embryophyta</taxon>
        <taxon>Tracheophyta</taxon>
        <taxon>Spermatophyta</taxon>
        <taxon>Magnoliopsida</taxon>
        <taxon>Liliopsida</taxon>
        <taxon>Poales</taxon>
        <taxon>Poaceae</taxon>
        <taxon>BOP clade</taxon>
        <taxon>Oryzoideae</taxon>
        <taxon>Oryzeae</taxon>
        <taxon>Zizaniinae</taxon>
        <taxon>Zizania</taxon>
    </lineage>
</organism>
<dbReference type="Proteomes" id="UP000729402">
    <property type="component" value="Unassembled WGS sequence"/>
</dbReference>
<keyword evidence="2" id="KW-1185">Reference proteome</keyword>
<proteinExistence type="predicted"/>
<dbReference type="EMBL" id="JAAALK010000285">
    <property type="protein sequence ID" value="KAG8065888.1"/>
    <property type="molecule type" value="Genomic_DNA"/>
</dbReference>
<accession>A0A8J5SNE8</accession>